<evidence type="ECO:0000313" key="3">
    <source>
        <dbReference type="Proteomes" id="UP000051922"/>
    </source>
</evidence>
<dbReference type="Pfam" id="PF13577">
    <property type="entry name" value="SnoaL_4"/>
    <property type="match status" value="1"/>
</dbReference>
<dbReference type="InterPro" id="IPR032710">
    <property type="entry name" value="NTF2-like_dom_sf"/>
</dbReference>
<dbReference type="EMBL" id="AZFJ01000046">
    <property type="protein sequence ID" value="KRL86262.1"/>
    <property type="molecule type" value="Genomic_DNA"/>
</dbReference>
<keyword evidence="3" id="KW-1185">Reference proteome</keyword>
<proteinExistence type="predicted"/>
<gene>
    <name evidence="2" type="ORF">FC50_GL001011</name>
</gene>
<evidence type="ECO:0000313" key="2">
    <source>
        <dbReference type="EMBL" id="KRL86262.1"/>
    </source>
</evidence>
<dbReference type="SUPFAM" id="SSF54427">
    <property type="entry name" value="NTF2-like"/>
    <property type="match status" value="1"/>
</dbReference>
<organism evidence="2 3">
    <name type="scientific">Lacticaseibacillus pantheris DSM 15945 = JCM 12539 = NBRC 106106</name>
    <dbReference type="NCBI Taxonomy" id="1423783"/>
    <lineage>
        <taxon>Bacteria</taxon>
        <taxon>Bacillati</taxon>
        <taxon>Bacillota</taxon>
        <taxon>Bacilli</taxon>
        <taxon>Lactobacillales</taxon>
        <taxon>Lactobacillaceae</taxon>
        <taxon>Lacticaseibacillus</taxon>
    </lineage>
</organism>
<comment type="caution">
    <text evidence="2">The sequence shown here is derived from an EMBL/GenBank/DDBJ whole genome shotgun (WGS) entry which is preliminary data.</text>
</comment>
<reference evidence="2 3" key="1">
    <citation type="journal article" date="2015" name="Genome Announc.">
        <title>Expanding the biotechnology potential of lactobacilli through comparative genomics of 213 strains and associated genera.</title>
        <authorList>
            <person name="Sun Z."/>
            <person name="Harris H.M."/>
            <person name="McCann A."/>
            <person name="Guo C."/>
            <person name="Argimon S."/>
            <person name="Zhang W."/>
            <person name="Yang X."/>
            <person name="Jeffery I.B."/>
            <person name="Cooney J.C."/>
            <person name="Kagawa T.F."/>
            <person name="Liu W."/>
            <person name="Song Y."/>
            <person name="Salvetti E."/>
            <person name="Wrobel A."/>
            <person name="Rasinkangas P."/>
            <person name="Parkhill J."/>
            <person name="Rea M.C."/>
            <person name="O'Sullivan O."/>
            <person name="Ritari J."/>
            <person name="Douillard F.P."/>
            <person name="Paul Ross R."/>
            <person name="Yang R."/>
            <person name="Briner A.E."/>
            <person name="Felis G.E."/>
            <person name="de Vos W.M."/>
            <person name="Barrangou R."/>
            <person name="Klaenhammer T.R."/>
            <person name="Caufield P.W."/>
            <person name="Cui Y."/>
            <person name="Zhang H."/>
            <person name="O'Toole P.W."/>
        </authorList>
    </citation>
    <scope>NUCLEOTIDE SEQUENCE [LARGE SCALE GENOMIC DNA]</scope>
    <source>
        <strain evidence="2 3">DSM 15945</strain>
    </source>
</reference>
<feature type="domain" description="SnoaL-like" evidence="1">
    <location>
        <begin position="18"/>
        <end position="135"/>
    </location>
</feature>
<dbReference type="RefSeq" id="WP_056956648.1">
    <property type="nucleotide sequence ID" value="NZ_AZFJ01000046.1"/>
</dbReference>
<accession>A0A0R1TYP6</accession>
<dbReference type="Proteomes" id="UP000051922">
    <property type="component" value="Unassembled WGS sequence"/>
</dbReference>
<dbReference type="STRING" id="1423783.FC50_GL001011"/>
<dbReference type="Gene3D" id="3.10.450.50">
    <property type="match status" value="1"/>
</dbReference>
<sequence length="210" mass="23619">MTTKKFYDIALDQTDKQAVADRAEIRELLEYERYTRDNSLYAQEAACYSDDAQIHVSWYDGPAKGYFAKVAQANGGGAKHKINYTAVWVNGNKAIGEMPVMMLSPRIKLDGQAVDLQSYARIFTRLEKQDGVWKIMDGDCIYERDELIPVIPGQPIKIDTAELAGYRESYQGLCYVLARTGMQGSDDLPGDDQPNTVEQVYSAASQWFFA</sequence>
<dbReference type="OrthoDB" id="1492465at2"/>
<dbReference type="PATRIC" id="fig|1423783.4.peg.1046"/>
<protein>
    <recommendedName>
        <fullName evidence="1">SnoaL-like domain-containing protein</fullName>
    </recommendedName>
</protein>
<evidence type="ECO:0000259" key="1">
    <source>
        <dbReference type="Pfam" id="PF13577"/>
    </source>
</evidence>
<dbReference type="AlphaFoldDB" id="A0A0R1TYP6"/>
<dbReference type="InterPro" id="IPR037401">
    <property type="entry name" value="SnoaL-like"/>
</dbReference>
<name>A0A0R1TYP6_9LACO</name>